<evidence type="ECO:0000256" key="3">
    <source>
        <dbReference type="ARBA" id="ARBA00012438"/>
    </source>
</evidence>
<dbReference type="Proteomes" id="UP001600894">
    <property type="component" value="Unassembled WGS sequence"/>
</dbReference>
<feature type="domain" description="Histidine kinase" evidence="9">
    <location>
        <begin position="383"/>
        <end position="486"/>
    </location>
</feature>
<dbReference type="Pfam" id="PF06580">
    <property type="entry name" value="His_kinase"/>
    <property type="match status" value="1"/>
</dbReference>
<evidence type="ECO:0000256" key="5">
    <source>
        <dbReference type="ARBA" id="ARBA00022679"/>
    </source>
</evidence>
<evidence type="ECO:0000259" key="10">
    <source>
        <dbReference type="PROSITE" id="PS50885"/>
    </source>
</evidence>
<dbReference type="PANTHER" id="PTHR34220">
    <property type="entry name" value="SENSOR HISTIDINE KINASE YPDA"/>
    <property type="match status" value="1"/>
</dbReference>
<keyword evidence="8" id="KW-0472">Membrane</keyword>
<gene>
    <name evidence="11" type="ORF">F130042H8_32090</name>
</gene>
<organism evidence="11 12">
    <name type="scientific">Enterocloster alcoholdehydrogenati</name>
    <dbReference type="NCBI Taxonomy" id="2547410"/>
    <lineage>
        <taxon>Bacteria</taxon>
        <taxon>Bacillati</taxon>
        <taxon>Bacillota</taxon>
        <taxon>Clostridia</taxon>
        <taxon>Lachnospirales</taxon>
        <taxon>Lachnospiraceae</taxon>
        <taxon>Enterocloster</taxon>
    </lineage>
</organism>
<keyword evidence="4" id="KW-0597">Phosphoprotein</keyword>
<evidence type="ECO:0000256" key="7">
    <source>
        <dbReference type="ARBA" id="ARBA00023012"/>
    </source>
</evidence>
<protein>
    <recommendedName>
        <fullName evidence="3">histidine kinase</fullName>
        <ecNumber evidence="3">2.7.13.3</ecNumber>
    </recommendedName>
</protein>
<reference evidence="11 12" key="1">
    <citation type="submission" date="2024-04" db="EMBL/GenBank/DDBJ databases">
        <title>Defined microbial consortia suppress multidrug-resistant proinflammatory Enterobacteriaceae via ecological control.</title>
        <authorList>
            <person name="Furuichi M."/>
            <person name="Kawaguchi T."/>
            <person name="Pust M."/>
            <person name="Yasuma K."/>
            <person name="Plichta D."/>
            <person name="Hasegawa N."/>
            <person name="Ohya T."/>
            <person name="Bhattarai S."/>
            <person name="Sasajima S."/>
            <person name="Aoto Y."/>
            <person name="Tuganbaev T."/>
            <person name="Yaginuma M."/>
            <person name="Ueda M."/>
            <person name="Okahashi N."/>
            <person name="Amafuji K."/>
            <person name="Kiridooshi Y."/>
            <person name="Sugita K."/>
            <person name="Strazar M."/>
            <person name="Skelly A."/>
            <person name="Suda W."/>
            <person name="Hattori M."/>
            <person name="Nakamoto N."/>
            <person name="Caballero S."/>
            <person name="Norman J."/>
            <person name="Olle B."/>
            <person name="Tanoue T."/>
            <person name="Arita M."/>
            <person name="Bucci V."/>
            <person name="Atarashi K."/>
            <person name="Xavier R."/>
            <person name="Honda K."/>
        </authorList>
    </citation>
    <scope>NUCLEOTIDE SEQUENCE [LARGE SCALE GENOMIC DNA]</scope>
    <source>
        <strain evidence="12">f13</strain>
    </source>
</reference>
<dbReference type="Pfam" id="PF02518">
    <property type="entry name" value="HATPase_c"/>
    <property type="match status" value="1"/>
</dbReference>
<dbReference type="SUPFAM" id="SSF55874">
    <property type="entry name" value="ATPase domain of HSP90 chaperone/DNA topoisomerase II/histidine kinase"/>
    <property type="match status" value="1"/>
</dbReference>
<comment type="catalytic activity">
    <reaction evidence="1">
        <text>ATP + protein L-histidine = ADP + protein N-phospho-L-histidine.</text>
        <dbReference type="EC" id="2.7.13.3"/>
    </reaction>
</comment>
<evidence type="ECO:0000256" key="1">
    <source>
        <dbReference type="ARBA" id="ARBA00000085"/>
    </source>
</evidence>
<accession>A0ABQ0B1I4</accession>
<dbReference type="RefSeq" id="WP_178301918.1">
    <property type="nucleotide sequence ID" value="NZ_BAABXL010000001.1"/>
</dbReference>
<dbReference type="InterPro" id="IPR010559">
    <property type="entry name" value="Sig_transdc_His_kin_internal"/>
</dbReference>
<evidence type="ECO:0000313" key="11">
    <source>
        <dbReference type="EMBL" id="GAA6270149.1"/>
    </source>
</evidence>
<dbReference type="Gene3D" id="3.30.565.10">
    <property type="entry name" value="Histidine kinase-like ATPase, C-terminal domain"/>
    <property type="match status" value="1"/>
</dbReference>
<comment type="subcellular location">
    <subcellularLocation>
        <location evidence="2">Membrane</location>
    </subcellularLocation>
</comment>
<dbReference type="PANTHER" id="PTHR34220:SF7">
    <property type="entry name" value="SENSOR HISTIDINE KINASE YPDA"/>
    <property type="match status" value="1"/>
</dbReference>
<feature type="transmembrane region" description="Helical" evidence="8">
    <location>
        <begin position="21"/>
        <end position="44"/>
    </location>
</feature>
<dbReference type="InterPro" id="IPR003594">
    <property type="entry name" value="HATPase_dom"/>
</dbReference>
<dbReference type="PROSITE" id="PS50885">
    <property type="entry name" value="HAMP"/>
    <property type="match status" value="1"/>
</dbReference>
<dbReference type="InterPro" id="IPR036890">
    <property type="entry name" value="HATPase_C_sf"/>
</dbReference>
<dbReference type="EMBL" id="BAABXL010000001">
    <property type="protein sequence ID" value="GAA6270149.1"/>
    <property type="molecule type" value="Genomic_DNA"/>
</dbReference>
<keyword evidence="6" id="KW-0418">Kinase</keyword>
<evidence type="ECO:0000256" key="4">
    <source>
        <dbReference type="ARBA" id="ARBA00022553"/>
    </source>
</evidence>
<evidence type="ECO:0000313" key="12">
    <source>
        <dbReference type="Proteomes" id="UP001600894"/>
    </source>
</evidence>
<evidence type="ECO:0000256" key="2">
    <source>
        <dbReference type="ARBA" id="ARBA00004370"/>
    </source>
</evidence>
<dbReference type="InterPro" id="IPR005467">
    <property type="entry name" value="His_kinase_dom"/>
</dbReference>
<name>A0ABQ0B1I4_9FIRM</name>
<keyword evidence="8" id="KW-1133">Transmembrane helix</keyword>
<dbReference type="EC" id="2.7.13.3" evidence="3"/>
<dbReference type="Gene3D" id="6.10.340.10">
    <property type="match status" value="1"/>
</dbReference>
<evidence type="ECO:0000256" key="6">
    <source>
        <dbReference type="ARBA" id="ARBA00022777"/>
    </source>
</evidence>
<keyword evidence="12" id="KW-1185">Reference proteome</keyword>
<dbReference type="InterPro" id="IPR050640">
    <property type="entry name" value="Bact_2-comp_sensor_kinase"/>
</dbReference>
<dbReference type="InterPro" id="IPR003660">
    <property type="entry name" value="HAMP_dom"/>
</dbReference>
<keyword evidence="8" id="KW-0812">Transmembrane</keyword>
<dbReference type="PROSITE" id="PS50109">
    <property type="entry name" value="HIS_KIN"/>
    <property type="match status" value="1"/>
</dbReference>
<feature type="domain" description="HAMP" evidence="10">
    <location>
        <begin position="211"/>
        <end position="264"/>
    </location>
</feature>
<evidence type="ECO:0000256" key="8">
    <source>
        <dbReference type="SAM" id="Phobius"/>
    </source>
</evidence>
<evidence type="ECO:0000259" key="9">
    <source>
        <dbReference type="PROSITE" id="PS50109"/>
    </source>
</evidence>
<keyword evidence="7" id="KW-0902">Two-component regulatory system</keyword>
<comment type="caution">
    <text evidence="11">The sequence shown here is derived from an EMBL/GenBank/DDBJ whole genome shotgun (WGS) entry which is preliminary data.</text>
</comment>
<keyword evidence="5" id="KW-0808">Transferase</keyword>
<proteinExistence type="predicted"/>
<sequence length="501" mass="57203">MHERAAQWKRAGRNVSLREKFNAMAGGIIISMFLLGGFSILLVIRSTTSMSDILADNQDVYHLQQMFFEEKKAFRTFMRSRDDETQKLYAQAAQEVERCIEALPFRYEEMGERRYEITWTILNSYGNYCRQRDRVLAMAAEGDDYIKALYQVYSMQEYLEQYCGELTARVLQNGAAVYTQEIRSFLRTPYWLALVIFLEIILLLCQLSFLEKIFGCLGQMASASQSIQKNIFTEPDLRWDSNDEMGELVCAFNRMKHAVGENLAMQKQLHQEAIERMDLEKRFAAAQFQVLKNQLNPHFLFNALNTVARMAKIEDAPVSEQMTVAVSNLLRYNLRTNDPLVPLSQELKVVRDYLYIQKMRFGERIAYELDCPIDVSVSVPVFLLQPLVENAIKHGLSMEENGGAIWICARGGKEHLKIAVGDSGCGMSAEQLFKVRNAIAKGDRSGGIGLCSLGRRIKGYYEYSSVRAYSRAGRGTVIIVRLGMQKQELQKQEGERGCIIS</sequence>
<dbReference type="CDD" id="cd06225">
    <property type="entry name" value="HAMP"/>
    <property type="match status" value="1"/>
</dbReference>